<dbReference type="CDD" id="cd01007">
    <property type="entry name" value="PBP2_BvgS_HisK_like"/>
    <property type="match status" value="1"/>
</dbReference>
<evidence type="ECO:0000256" key="11">
    <source>
        <dbReference type="ARBA" id="ARBA00023136"/>
    </source>
</evidence>
<comment type="subcellular location">
    <subcellularLocation>
        <location evidence="2">Cell membrane</location>
        <topology evidence="2">Multi-pass membrane protein</topology>
    </subcellularLocation>
</comment>
<evidence type="ECO:0000256" key="13">
    <source>
        <dbReference type="PROSITE-ProRule" id="PRU00169"/>
    </source>
</evidence>
<reference evidence="21 22" key="1">
    <citation type="submission" date="2020-09" db="EMBL/GenBank/DDBJ databases">
        <authorList>
            <person name="Tanuku N.R.S."/>
        </authorList>
    </citation>
    <scope>NUCLEOTIDE SEQUENCE [LARGE SCALE GENOMIC DNA]</scope>
    <source>
        <strain evidence="21 22">AK62</strain>
    </source>
</reference>
<evidence type="ECO:0000256" key="7">
    <source>
        <dbReference type="ARBA" id="ARBA00022741"/>
    </source>
</evidence>
<dbReference type="InterPro" id="IPR005467">
    <property type="entry name" value="His_kinase_dom"/>
</dbReference>
<dbReference type="Pfam" id="PF13426">
    <property type="entry name" value="PAS_9"/>
    <property type="match status" value="1"/>
</dbReference>
<feature type="domain" description="PAC" evidence="19">
    <location>
        <begin position="763"/>
        <end position="816"/>
    </location>
</feature>
<keyword evidence="9 15" id="KW-1133">Transmembrane helix</keyword>
<protein>
    <recommendedName>
        <fullName evidence="3">histidine kinase</fullName>
        <ecNumber evidence="3">2.7.13.3</ecNumber>
    </recommendedName>
</protein>
<dbReference type="RefSeq" id="WP_209286134.1">
    <property type="nucleotide sequence ID" value="NZ_JACVEW010000002.1"/>
</dbReference>
<dbReference type="Gene3D" id="3.30.450.20">
    <property type="entry name" value="PAS domain"/>
    <property type="match status" value="1"/>
</dbReference>
<dbReference type="NCBIfam" id="TIGR00229">
    <property type="entry name" value="sensory_box"/>
    <property type="match status" value="1"/>
</dbReference>
<name>A0ABS3Z879_9GAMM</name>
<feature type="domain" description="Response regulatory" evidence="17">
    <location>
        <begin position="1074"/>
        <end position="1195"/>
    </location>
</feature>
<feature type="transmembrane region" description="Helical" evidence="15">
    <location>
        <begin position="327"/>
        <end position="345"/>
    </location>
</feature>
<dbReference type="SMART" id="SM00062">
    <property type="entry name" value="PBPb"/>
    <property type="match status" value="1"/>
</dbReference>
<evidence type="ECO:0000313" key="22">
    <source>
        <dbReference type="Proteomes" id="UP000810171"/>
    </source>
</evidence>
<dbReference type="InterPro" id="IPR001638">
    <property type="entry name" value="Solute-binding_3/MltF_N"/>
</dbReference>
<keyword evidence="11 15" id="KW-0472">Membrane</keyword>
<dbReference type="InterPro" id="IPR036641">
    <property type="entry name" value="HPT_dom_sf"/>
</dbReference>
<gene>
    <name evidence="21" type="ORF">H9C73_02130</name>
</gene>
<evidence type="ECO:0000259" key="16">
    <source>
        <dbReference type="PROSITE" id="PS50109"/>
    </source>
</evidence>
<evidence type="ECO:0000256" key="2">
    <source>
        <dbReference type="ARBA" id="ARBA00004651"/>
    </source>
</evidence>
<proteinExistence type="predicted"/>
<keyword evidence="8" id="KW-0067">ATP-binding</keyword>
<dbReference type="SUPFAM" id="SSF47226">
    <property type="entry name" value="Histidine-containing phosphotransfer domain, HPT domain"/>
    <property type="match status" value="1"/>
</dbReference>
<evidence type="ECO:0000256" key="12">
    <source>
        <dbReference type="PROSITE-ProRule" id="PRU00110"/>
    </source>
</evidence>
<dbReference type="InterPro" id="IPR036097">
    <property type="entry name" value="HisK_dim/P_sf"/>
</dbReference>
<dbReference type="Gene3D" id="3.40.50.2300">
    <property type="match status" value="2"/>
</dbReference>
<dbReference type="CDD" id="cd00082">
    <property type="entry name" value="HisKA"/>
    <property type="match status" value="1"/>
</dbReference>
<dbReference type="InterPro" id="IPR003594">
    <property type="entry name" value="HATPase_dom"/>
</dbReference>
<dbReference type="InterPro" id="IPR004358">
    <property type="entry name" value="Sig_transdc_His_kin-like_C"/>
</dbReference>
<dbReference type="PRINTS" id="PR00344">
    <property type="entry name" value="BCTRLSENSOR"/>
</dbReference>
<dbReference type="SMART" id="SM00387">
    <property type="entry name" value="HATPase_c"/>
    <property type="match status" value="1"/>
</dbReference>
<evidence type="ECO:0000256" key="6">
    <source>
        <dbReference type="ARBA" id="ARBA00022692"/>
    </source>
</evidence>
<evidence type="ECO:0000256" key="9">
    <source>
        <dbReference type="ARBA" id="ARBA00022989"/>
    </source>
</evidence>
<evidence type="ECO:0000256" key="5">
    <source>
        <dbReference type="ARBA" id="ARBA00022553"/>
    </source>
</evidence>
<dbReference type="CDD" id="cd16922">
    <property type="entry name" value="HATPase_EvgS-ArcB-TorS-like"/>
    <property type="match status" value="1"/>
</dbReference>
<dbReference type="Pfam" id="PF01627">
    <property type="entry name" value="Hpt"/>
    <property type="match status" value="1"/>
</dbReference>
<feature type="domain" description="HPt" evidence="20">
    <location>
        <begin position="1382"/>
        <end position="1476"/>
    </location>
</feature>
<dbReference type="CDD" id="cd00130">
    <property type="entry name" value="PAS"/>
    <property type="match status" value="1"/>
</dbReference>
<comment type="catalytic activity">
    <reaction evidence="1">
        <text>ATP + protein L-histidine = ADP + protein N-phospho-L-histidine.</text>
        <dbReference type="EC" id="2.7.13.3"/>
    </reaction>
</comment>
<dbReference type="InterPro" id="IPR003661">
    <property type="entry name" value="HisK_dim/P_dom"/>
</dbReference>
<dbReference type="InterPro" id="IPR008207">
    <property type="entry name" value="Sig_transdc_His_kin_Hpt_dom"/>
</dbReference>
<dbReference type="Pfam" id="PF00072">
    <property type="entry name" value="Response_reg"/>
    <property type="match status" value="2"/>
</dbReference>
<dbReference type="Pfam" id="PF00497">
    <property type="entry name" value="SBP_bac_3"/>
    <property type="match status" value="1"/>
</dbReference>
<dbReference type="Pfam" id="PF00512">
    <property type="entry name" value="HisKA"/>
    <property type="match status" value="1"/>
</dbReference>
<evidence type="ECO:0000259" key="18">
    <source>
        <dbReference type="PROSITE" id="PS50112"/>
    </source>
</evidence>
<dbReference type="InterPro" id="IPR000700">
    <property type="entry name" value="PAS-assoc_C"/>
</dbReference>
<dbReference type="SUPFAM" id="SSF53850">
    <property type="entry name" value="Periplasmic binding protein-like II"/>
    <property type="match status" value="1"/>
</dbReference>
<dbReference type="InterPro" id="IPR001789">
    <property type="entry name" value="Sig_transdc_resp-reg_receiver"/>
</dbReference>
<evidence type="ECO:0000259" key="17">
    <source>
        <dbReference type="PROSITE" id="PS50110"/>
    </source>
</evidence>
<sequence length="1564" mass="171477">MKWPAWVTVWLGLCLLAVPLTSWSLESEPQAYRYLTEDEQAWLEQHPVIRIGVDPDWRPFEFVDPRAGYQGIIADYVGLLSERLGVQFEPQQAATWSEVLAKYDRGEIDLIPGLSSTFERRKRFLFTQPYMNIPTVVITRRETQVLPSLLAFQSLKLGAVEGYAVTDWLSENYPDVSPVLVRSISQGLRQVSDGELDGMLVNRFSALERADALGITNLKINSTTSFTYSLSLGVRQDWPELVRILDKALASIEPSTKDAIRNDWIGVRLDLTAGLGLEDKESVPLLLLASITLSILLGVVVLSGFLVRHKADALALYQSGKLRLFGVLGIGSVLMLVLALAWYSLQREEAIARQRAAEGISSVLQSTHDALRYWVAGQLRMVALIANEVDAGAFLVSETATASVERRSAPGRSELGIPESIPNGWELTLALRDETLVLDGGAPVGQLMKQGLKTALDDGIPVFIPPQREPGTDRVRLYFAAPVKDEQGRVVAAVIASVPPRSEFARILLNGQIGSKGETYALNAQGYMISETRFGKALERAGLLEDGQSSILNLRLANPAFLVDGESGYSGRQESVVLTRVGQALATGGTGMLLSGSESYRGVPVLSAWRWDADLGLGLITEMDEAEALAGYRVSRNTLYSVVGVTLFLTIWLMAFSAWIGDRANRALARSRDELESKVEARTCELKKSREQFHALMESAPDAMIVTSESGEILMINREAERLFGYERNEMIGQPVEMLLPSEVRYKHVIHRHKFSGESRASPSGQTPVLKAETKNGTLVPVEISLSPIETDDGLVVDIALRDVTKRHKAEMELARAKEVAEEATRAKSRFLANMSHEIRTPMNAIMGMSYLALQTSLDPQQRSYIQKVHRSAEALLGILNDILDFSKIEAGKLQLEQTGFRLEDVLDNLASLIGLKADEKGLELVFDYPPDLPSALVGDPLRLGQILINLGNNAVKFTEAGEIVVRARVAEEFDESLVLQFDVQDTGIGMTAEQQARLFASFSQADSSTTRKYGGTGLGLAISKGLIERMGGRVWLESELGKGSCFRFTVRLGKQKPAVITRQSECSALGDIHVLLVDDNEASRDVLTAMLTSFGMRVDRAENGDAALDKLEANLEHDSYQLLLLDWKMPGMNGVELAKTMQERACAVRVPVIIMTTAYGREEARQAAAGVDISGFISKPVTPSSLLDGIMVSLGHQEAASSTRYTHRDDVSTLSKGLQGAHLLVVEDNDLNQELVLELLNTHGITAELAKNGKEALDWLSKEAFDGVLMDCQMPVMDGYEATRQIRQNPAWEALPVLAMTANAMAGDREKVLAVGMNDHISKPINVRNMFETLAKWVRPLHPDARPVQSRGDARSENPGDSLPDLPGIDLAAGLATCEGNRALYRKLLLKFKTGQSAFAANFRDAWGSGDTVEAERLAHTLKAGAGSVGALHVHAAAESLERACQADARHDKVEGLLLALEPELKTVLNGLSGLSITSQGQAVDQQAFDRGRVLELLAEMTYFAEMSDTRAKDMLKALKALRGSRAYGKALDEISSRLDEYHFDDVVQLSRKLKQGLEKRRV</sequence>
<feature type="transmembrane region" description="Helical" evidence="15">
    <location>
        <begin position="639"/>
        <end position="660"/>
    </location>
</feature>
<evidence type="ECO:0000256" key="4">
    <source>
        <dbReference type="ARBA" id="ARBA00022475"/>
    </source>
</evidence>
<comment type="caution">
    <text evidence="21">The sequence shown here is derived from an EMBL/GenBank/DDBJ whole genome shotgun (WGS) entry which is preliminary data.</text>
</comment>
<evidence type="ECO:0000313" key="21">
    <source>
        <dbReference type="EMBL" id="MBP0047520.1"/>
    </source>
</evidence>
<dbReference type="Proteomes" id="UP000810171">
    <property type="component" value="Unassembled WGS sequence"/>
</dbReference>
<dbReference type="InterPro" id="IPR036890">
    <property type="entry name" value="HATPase_C_sf"/>
</dbReference>
<evidence type="ECO:0000256" key="1">
    <source>
        <dbReference type="ARBA" id="ARBA00000085"/>
    </source>
</evidence>
<feature type="domain" description="PAS" evidence="18">
    <location>
        <begin position="689"/>
        <end position="743"/>
    </location>
</feature>
<evidence type="ECO:0000256" key="15">
    <source>
        <dbReference type="SAM" id="Phobius"/>
    </source>
</evidence>
<dbReference type="EMBL" id="JACVEW010000002">
    <property type="protein sequence ID" value="MBP0047520.1"/>
    <property type="molecule type" value="Genomic_DNA"/>
</dbReference>
<dbReference type="PROSITE" id="PS50109">
    <property type="entry name" value="HIS_KIN"/>
    <property type="match status" value="1"/>
</dbReference>
<dbReference type="Gene3D" id="3.30.565.10">
    <property type="entry name" value="Histidine kinase-like ATPase, C-terminal domain"/>
    <property type="match status" value="1"/>
</dbReference>
<evidence type="ECO:0000256" key="8">
    <source>
        <dbReference type="ARBA" id="ARBA00022840"/>
    </source>
</evidence>
<dbReference type="SUPFAM" id="SSF55874">
    <property type="entry name" value="ATPase domain of HSP90 chaperone/DNA topoisomerase II/histidine kinase"/>
    <property type="match status" value="1"/>
</dbReference>
<feature type="domain" description="Histidine kinase" evidence="16">
    <location>
        <begin position="834"/>
        <end position="1055"/>
    </location>
</feature>
<dbReference type="InterPro" id="IPR011006">
    <property type="entry name" value="CheY-like_superfamily"/>
</dbReference>
<dbReference type="SUPFAM" id="SSF52172">
    <property type="entry name" value="CheY-like"/>
    <property type="match status" value="2"/>
</dbReference>
<feature type="modified residue" description="Phosphohistidine" evidence="12">
    <location>
        <position position="1421"/>
    </location>
</feature>
<dbReference type="Gene3D" id="1.10.287.130">
    <property type="match status" value="1"/>
</dbReference>
<evidence type="ECO:0000256" key="14">
    <source>
        <dbReference type="SAM" id="MobiDB-lite"/>
    </source>
</evidence>
<dbReference type="PROSITE" id="PS50894">
    <property type="entry name" value="HPT"/>
    <property type="match status" value="1"/>
</dbReference>
<dbReference type="InterPro" id="IPR000014">
    <property type="entry name" value="PAS"/>
</dbReference>
<organism evidence="21 22">
    <name type="scientific">Marinobacterium alkalitolerans</name>
    <dbReference type="NCBI Taxonomy" id="1542925"/>
    <lineage>
        <taxon>Bacteria</taxon>
        <taxon>Pseudomonadati</taxon>
        <taxon>Pseudomonadota</taxon>
        <taxon>Gammaproteobacteria</taxon>
        <taxon>Oceanospirillales</taxon>
        <taxon>Oceanospirillaceae</taxon>
        <taxon>Marinobacterium</taxon>
    </lineage>
</organism>
<feature type="domain" description="Response regulatory" evidence="17">
    <location>
        <begin position="1223"/>
        <end position="1339"/>
    </location>
</feature>
<feature type="modified residue" description="4-aspartylphosphate" evidence="13">
    <location>
        <position position="1272"/>
    </location>
</feature>
<keyword evidence="10" id="KW-0902">Two-component regulatory system</keyword>
<dbReference type="PROSITE" id="PS50110">
    <property type="entry name" value="RESPONSE_REGULATORY"/>
    <property type="match status" value="2"/>
</dbReference>
<dbReference type="CDD" id="cd17546">
    <property type="entry name" value="REC_hyHK_CKI1_RcsC-like"/>
    <property type="match status" value="2"/>
</dbReference>
<feature type="region of interest" description="Disordered" evidence="14">
    <location>
        <begin position="1345"/>
        <end position="1367"/>
    </location>
</feature>
<keyword evidence="22" id="KW-1185">Reference proteome</keyword>
<keyword evidence="5 13" id="KW-0597">Phosphoprotein</keyword>
<dbReference type="Pfam" id="PF02518">
    <property type="entry name" value="HATPase_c"/>
    <property type="match status" value="1"/>
</dbReference>
<dbReference type="PANTHER" id="PTHR45339:SF1">
    <property type="entry name" value="HYBRID SIGNAL TRANSDUCTION HISTIDINE KINASE J"/>
    <property type="match status" value="1"/>
</dbReference>
<dbReference type="SUPFAM" id="SSF55785">
    <property type="entry name" value="PYP-like sensor domain (PAS domain)"/>
    <property type="match status" value="1"/>
</dbReference>
<keyword evidence="4" id="KW-1003">Cell membrane</keyword>
<dbReference type="Gene3D" id="3.40.190.10">
    <property type="entry name" value="Periplasmic binding protein-like II"/>
    <property type="match status" value="2"/>
</dbReference>
<dbReference type="EC" id="2.7.13.3" evidence="3"/>
<feature type="modified residue" description="4-aspartylphosphate" evidence="13">
    <location>
        <position position="1127"/>
    </location>
</feature>
<evidence type="ECO:0000256" key="10">
    <source>
        <dbReference type="ARBA" id="ARBA00023012"/>
    </source>
</evidence>
<dbReference type="SMART" id="SM00091">
    <property type="entry name" value="PAS"/>
    <property type="match status" value="1"/>
</dbReference>
<dbReference type="Gene3D" id="1.20.120.160">
    <property type="entry name" value="HPT domain"/>
    <property type="match status" value="1"/>
</dbReference>
<keyword evidence="7" id="KW-0547">Nucleotide-binding</keyword>
<accession>A0ABS3Z879</accession>
<evidence type="ECO:0000256" key="3">
    <source>
        <dbReference type="ARBA" id="ARBA00012438"/>
    </source>
</evidence>
<dbReference type="SUPFAM" id="SSF47384">
    <property type="entry name" value="Homodimeric domain of signal transducing histidine kinase"/>
    <property type="match status" value="1"/>
</dbReference>
<dbReference type="InterPro" id="IPR035965">
    <property type="entry name" value="PAS-like_dom_sf"/>
</dbReference>
<dbReference type="PROSITE" id="PS50113">
    <property type="entry name" value="PAC"/>
    <property type="match status" value="1"/>
</dbReference>
<feature type="transmembrane region" description="Helical" evidence="15">
    <location>
        <begin position="285"/>
        <end position="307"/>
    </location>
</feature>
<dbReference type="PROSITE" id="PS50112">
    <property type="entry name" value="PAS"/>
    <property type="match status" value="1"/>
</dbReference>
<dbReference type="SMART" id="SM00388">
    <property type="entry name" value="HisKA"/>
    <property type="match status" value="1"/>
</dbReference>
<evidence type="ECO:0000259" key="20">
    <source>
        <dbReference type="PROSITE" id="PS50894"/>
    </source>
</evidence>
<evidence type="ECO:0000259" key="19">
    <source>
        <dbReference type="PROSITE" id="PS50113"/>
    </source>
</evidence>
<dbReference type="SMART" id="SM00448">
    <property type="entry name" value="REC"/>
    <property type="match status" value="2"/>
</dbReference>
<dbReference type="PANTHER" id="PTHR45339">
    <property type="entry name" value="HYBRID SIGNAL TRANSDUCTION HISTIDINE KINASE J"/>
    <property type="match status" value="1"/>
</dbReference>
<keyword evidence="6 15" id="KW-0812">Transmembrane</keyword>